<dbReference type="PRINTS" id="PR00455">
    <property type="entry name" value="HTHTETR"/>
</dbReference>
<evidence type="ECO:0000313" key="6">
    <source>
        <dbReference type="EMBL" id="MEV0970410.1"/>
    </source>
</evidence>
<keyword evidence="1" id="KW-0805">Transcription regulation</keyword>
<dbReference type="Gene3D" id="1.10.357.10">
    <property type="entry name" value="Tetracycline Repressor, domain 2"/>
    <property type="match status" value="1"/>
</dbReference>
<evidence type="ECO:0000256" key="1">
    <source>
        <dbReference type="ARBA" id="ARBA00023015"/>
    </source>
</evidence>
<proteinExistence type="predicted"/>
<dbReference type="Proteomes" id="UP001551675">
    <property type="component" value="Unassembled WGS sequence"/>
</dbReference>
<keyword evidence="2 4" id="KW-0238">DNA-binding</keyword>
<dbReference type="RefSeq" id="WP_061254996.1">
    <property type="nucleotide sequence ID" value="NZ_JBFALK010000008.1"/>
</dbReference>
<dbReference type="InterPro" id="IPR050109">
    <property type="entry name" value="HTH-type_TetR-like_transc_reg"/>
</dbReference>
<dbReference type="InterPro" id="IPR009057">
    <property type="entry name" value="Homeodomain-like_sf"/>
</dbReference>
<comment type="caution">
    <text evidence="6">The sequence shown here is derived from an EMBL/GenBank/DDBJ whole genome shotgun (WGS) entry which is preliminary data.</text>
</comment>
<accession>A0ABV3GFJ1</accession>
<dbReference type="SUPFAM" id="SSF46689">
    <property type="entry name" value="Homeodomain-like"/>
    <property type="match status" value="1"/>
</dbReference>
<dbReference type="InterPro" id="IPR036271">
    <property type="entry name" value="Tet_transcr_reg_TetR-rel_C_sf"/>
</dbReference>
<name>A0ABV3GFJ1_MICGL</name>
<dbReference type="Pfam" id="PF00440">
    <property type="entry name" value="TetR_N"/>
    <property type="match status" value="1"/>
</dbReference>
<evidence type="ECO:0000256" key="4">
    <source>
        <dbReference type="PROSITE-ProRule" id="PRU00335"/>
    </source>
</evidence>
<evidence type="ECO:0000259" key="5">
    <source>
        <dbReference type="PROSITE" id="PS50977"/>
    </source>
</evidence>
<organism evidence="6 7">
    <name type="scientific">Microtetraspora glauca</name>
    <dbReference type="NCBI Taxonomy" id="1996"/>
    <lineage>
        <taxon>Bacteria</taxon>
        <taxon>Bacillati</taxon>
        <taxon>Actinomycetota</taxon>
        <taxon>Actinomycetes</taxon>
        <taxon>Streptosporangiales</taxon>
        <taxon>Streptosporangiaceae</taxon>
        <taxon>Microtetraspora</taxon>
    </lineage>
</organism>
<dbReference type="Pfam" id="PF21597">
    <property type="entry name" value="TetR_C_43"/>
    <property type="match status" value="1"/>
</dbReference>
<sequence>MRADARRNQQLIVATALRLFAERGTGVSMEEIARSAGLGVGTLYRHFPDRQALVEDIAADVLRRLLTFGQATIERTASPWQALLLIVAHCAGLPLALTKSLSDAPSAHPELVRLRQDLDTLFAQIAEQAQEEGTMRRDIPPSEVIGLLNVAVCRPGARADDHLTTVILDGLAAPGATRRRAPA</sequence>
<protein>
    <submittedName>
        <fullName evidence="6">Helix-turn-helix domain-containing protein</fullName>
    </submittedName>
</protein>
<dbReference type="EMBL" id="JBFALK010000008">
    <property type="protein sequence ID" value="MEV0970410.1"/>
    <property type="molecule type" value="Genomic_DNA"/>
</dbReference>
<gene>
    <name evidence="6" type="ORF">AB0I59_17375</name>
</gene>
<dbReference type="SUPFAM" id="SSF48498">
    <property type="entry name" value="Tetracyclin repressor-like, C-terminal domain"/>
    <property type="match status" value="1"/>
</dbReference>
<dbReference type="InterPro" id="IPR001647">
    <property type="entry name" value="HTH_TetR"/>
</dbReference>
<reference evidence="6 7" key="1">
    <citation type="submission" date="2024-06" db="EMBL/GenBank/DDBJ databases">
        <title>The Natural Products Discovery Center: Release of the First 8490 Sequenced Strains for Exploring Actinobacteria Biosynthetic Diversity.</title>
        <authorList>
            <person name="Kalkreuter E."/>
            <person name="Kautsar S.A."/>
            <person name="Yang D."/>
            <person name="Bader C.D."/>
            <person name="Teijaro C.N."/>
            <person name="Fluegel L."/>
            <person name="Davis C.M."/>
            <person name="Simpson J.R."/>
            <person name="Lauterbach L."/>
            <person name="Steele A.D."/>
            <person name="Gui C."/>
            <person name="Meng S."/>
            <person name="Li G."/>
            <person name="Viehrig K."/>
            <person name="Ye F."/>
            <person name="Su P."/>
            <person name="Kiefer A.F."/>
            <person name="Nichols A."/>
            <person name="Cepeda A.J."/>
            <person name="Yan W."/>
            <person name="Fan B."/>
            <person name="Jiang Y."/>
            <person name="Adhikari A."/>
            <person name="Zheng C.-J."/>
            <person name="Schuster L."/>
            <person name="Cowan T.M."/>
            <person name="Smanski M.J."/>
            <person name="Chevrette M.G."/>
            <person name="De Carvalho L.P.S."/>
            <person name="Shen B."/>
        </authorList>
    </citation>
    <scope>NUCLEOTIDE SEQUENCE [LARGE SCALE GENOMIC DNA]</scope>
    <source>
        <strain evidence="6 7">NPDC050100</strain>
    </source>
</reference>
<feature type="domain" description="HTH tetR-type" evidence="5">
    <location>
        <begin position="6"/>
        <end position="65"/>
    </location>
</feature>
<dbReference type="InterPro" id="IPR049445">
    <property type="entry name" value="TetR_SbtR-like_C"/>
</dbReference>
<keyword evidence="3" id="KW-0804">Transcription</keyword>
<keyword evidence="7" id="KW-1185">Reference proteome</keyword>
<dbReference type="PROSITE" id="PS50977">
    <property type="entry name" value="HTH_TETR_2"/>
    <property type="match status" value="1"/>
</dbReference>
<evidence type="ECO:0000256" key="2">
    <source>
        <dbReference type="ARBA" id="ARBA00023125"/>
    </source>
</evidence>
<evidence type="ECO:0000256" key="3">
    <source>
        <dbReference type="ARBA" id="ARBA00023163"/>
    </source>
</evidence>
<evidence type="ECO:0000313" key="7">
    <source>
        <dbReference type="Proteomes" id="UP001551675"/>
    </source>
</evidence>
<dbReference type="PANTHER" id="PTHR30055:SF234">
    <property type="entry name" value="HTH-TYPE TRANSCRIPTIONAL REGULATOR BETI"/>
    <property type="match status" value="1"/>
</dbReference>
<feature type="DNA-binding region" description="H-T-H motif" evidence="4">
    <location>
        <begin position="28"/>
        <end position="47"/>
    </location>
</feature>
<dbReference type="PANTHER" id="PTHR30055">
    <property type="entry name" value="HTH-TYPE TRANSCRIPTIONAL REGULATOR RUTR"/>
    <property type="match status" value="1"/>
</dbReference>